<proteinExistence type="predicted"/>
<name>A0ABY2RIE5_9NOCA</name>
<dbReference type="RefSeq" id="WP_136910399.1">
    <property type="nucleotide sequence ID" value="NZ_SUMD01000006.1"/>
</dbReference>
<gene>
    <name evidence="1" type="ORF">FCG67_14120</name>
</gene>
<keyword evidence="2" id="KW-1185">Reference proteome</keyword>
<sequence length="149" mass="16350">MLAALTSEDWAQLRSLVDRMNAHSGSFGGWVAPEPIDENSFSMGYSTMGPLLEESFNFIYDRKLILLGFAWMDWHAGDLLVNGETPPEWSALSLEVTLGMITAITRSDRFCEGALLKAFDDGTMPKLFARLLDFAPSDGTSGTTARSCT</sequence>
<comment type="caution">
    <text evidence="1">The sequence shown here is derived from an EMBL/GenBank/DDBJ whole genome shotgun (WGS) entry which is preliminary data.</text>
</comment>
<dbReference type="EMBL" id="SUMD01000006">
    <property type="protein sequence ID" value="TJZ76993.1"/>
    <property type="molecule type" value="Genomic_DNA"/>
</dbReference>
<accession>A0ABY2RIE5</accession>
<protein>
    <submittedName>
        <fullName evidence="1">Uncharacterized protein</fullName>
    </submittedName>
</protein>
<dbReference type="Proteomes" id="UP000305109">
    <property type="component" value="Unassembled WGS sequence"/>
</dbReference>
<reference evidence="1 2" key="1">
    <citation type="submission" date="2019-04" db="EMBL/GenBank/DDBJ databases">
        <title>Rhodococcus oryzae sp. nov., a novel actinomycete isolated from rhizosphere soil of rice (Oryza sativa L.).</title>
        <authorList>
            <person name="Li C."/>
        </authorList>
    </citation>
    <scope>NUCLEOTIDE SEQUENCE [LARGE SCALE GENOMIC DNA]</scope>
    <source>
        <strain evidence="1 2">NEAU-CX67</strain>
    </source>
</reference>
<dbReference type="Pfam" id="PF20118">
    <property type="entry name" value="DUF6508"/>
    <property type="match status" value="1"/>
</dbReference>
<evidence type="ECO:0000313" key="2">
    <source>
        <dbReference type="Proteomes" id="UP000305109"/>
    </source>
</evidence>
<dbReference type="InterPro" id="IPR045425">
    <property type="entry name" value="DUF6508"/>
</dbReference>
<organism evidence="1 2">
    <name type="scientific">Rhodococcus oryzae</name>
    <dbReference type="NCBI Taxonomy" id="2571143"/>
    <lineage>
        <taxon>Bacteria</taxon>
        <taxon>Bacillati</taxon>
        <taxon>Actinomycetota</taxon>
        <taxon>Actinomycetes</taxon>
        <taxon>Mycobacteriales</taxon>
        <taxon>Nocardiaceae</taxon>
        <taxon>Rhodococcus</taxon>
    </lineage>
</organism>
<evidence type="ECO:0000313" key="1">
    <source>
        <dbReference type="EMBL" id="TJZ76993.1"/>
    </source>
</evidence>